<evidence type="ECO:0000313" key="8">
    <source>
        <dbReference type="Proteomes" id="UP001230986"/>
    </source>
</evidence>
<organism evidence="7 8">
    <name type="scientific">Geitlerinema calcuttense NRMC-F 0142</name>
    <dbReference type="NCBI Taxonomy" id="2922238"/>
    <lineage>
        <taxon>Bacteria</taxon>
        <taxon>Bacillati</taxon>
        <taxon>Cyanobacteriota</taxon>
        <taxon>Cyanophyceae</taxon>
        <taxon>Geitlerinematales</taxon>
        <taxon>Geitlerinemataceae</taxon>
        <taxon>Geitlerinema</taxon>
    </lineage>
</organism>
<keyword evidence="4 6" id="KW-1133">Transmembrane helix</keyword>
<feature type="transmembrane region" description="Helical" evidence="6">
    <location>
        <begin position="130"/>
        <end position="147"/>
    </location>
</feature>
<accession>A0ABT7LVU5</accession>
<proteinExistence type="predicted"/>
<keyword evidence="3 6" id="KW-0812">Transmembrane</keyword>
<feature type="transmembrane region" description="Helical" evidence="6">
    <location>
        <begin position="48"/>
        <end position="71"/>
    </location>
</feature>
<reference evidence="7 8" key="1">
    <citation type="submission" date="2023-06" db="EMBL/GenBank/DDBJ databases">
        <title>Whole genome sequence of Oscillatoria calcuttensis NRMC-F 0142.</title>
        <authorList>
            <person name="Shakena Fathima T."/>
            <person name="Muralitharan G."/>
            <person name="Thajuddin N."/>
        </authorList>
    </citation>
    <scope>NUCLEOTIDE SEQUENCE [LARGE SCALE GENOMIC DNA]</scope>
    <source>
        <strain evidence="7 8">NRMC-F 0142</strain>
    </source>
</reference>
<keyword evidence="2" id="KW-1003">Cell membrane</keyword>
<evidence type="ECO:0000256" key="3">
    <source>
        <dbReference type="ARBA" id="ARBA00022692"/>
    </source>
</evidence>
<evidence type="ECO:0000256" key="2">
    <source>
        <dbReference type="ARBA" id="ARBA00022475"/>
    </source>
</evidence>
<feature type="transmembrane region" description="Helical" evidence="6">
    <location>
        <begin position="177"/>
        <end position="196"/>
    </location>
</feature>
<evidence type="ECO:0000256" key="4">
    <source>
        <dbReference type="ARBA" id="ARBA00022989"/>
    </source>
</evidence>
<dbReference type="Proteomes" id="UP001230986">
    <property type="component" value="Unassembled WGS sequence"/>
</dbReference>
<comment type="caution">
    <text evidence="7">The sequence shown here is derived from an EMBL/GenBank/DDBJ whole genome shotgun (WGS) entry which is preliminary data.</text>
</comment>
<gene>
    <name evidence="7" type="ORF">QQ055_01525</name>
</gene>
<evidence type="ECO:0000313" key="7">
    <source>
        <dbReference type="EMBL" id="MDL5056156.1"/>
    </source>
</evidence>
<dbReference type="PANTHER" id="PTHR43370:SF2">
    <property type="entry name" value="ABC TRANSPORTER PERMEASE PROTEIN"/>
    <property type="match status" value="1"/>
</dbReference>
<dbReference type="Pfam" id="PF02653">
    <property type="entry name" value="BPD_transp_2"/>
    <property type="match status" value="1"/>
</dbReference>
<dbReference type="EMBL" id="JASVEJ010000005">
    <property type="protein sequence ID" value="MDL5056156.1"/>
    <property type="molecule type" value="Genomic_DNA"/>
</dbReference>
<feature type="transmembrane region" description="Helical" evidence="6">
    <location>
        <begin position="202"/>
        <end position="223"/>
    </location>
</feature>
<dbReference type="InterPro" id="IPR001851">
    <property type="entry name" value="ABC_transp_permease"/>
</dbReference>
<evidence type="ECO:0000256" key="5">
    <source>
        <dbReference type="ARBA" id="ARBA00023136"/>
    </source>
</evidence>
<evidence type="ECO:0000256" key="1">
    <source>
        <dbReference type="ARBA" id="ARBA00004651"/>
    </source>
</evidence>
<dbReference type="CDD" id="cd06580">
    <property type="entry name" value="TM_PBP1_transp_TpRbsC_like"/>
    <property type="match status" value="1"/>
</dbReference>
<comment type="subcellular location">
    <subcellularLocation>
        <location evidence="1">Cell membrane</location>
        <topology evidence="1">Multi-pass membrane protein</topology>
    </subcellularLocation>
</comment>
<feature type="transmembrane region" description="Helical" evidence="6">
    <location>
        <begin position="255"/>
        <end position="277"/>
    </location>
</feature>
<feature type="transmembrane region" description="Helical" evidence="6">
    <location>
        <begin position="78"/>
        <end position="100"/>
    </location>
</feature>
<keyword evidence="5 6" id="KW-0472">Membrane</keyword>
<feature type="transmembrane region" description="Helical" evidence="6">
    <location>
        <begin position="21"/>
        <end position="42"/>
    </location>
</feature>
<name>A0ABT7LVU5_9CYAN</name>
<protein>
    <submittedName>
        <fullName evidence="7">ABC transporter permease</fullName>
    </submittedName>
</protein>
<dbReference type="PANTHER" id="PTHR43370">
    <property type="entry name" value="SUGAR ABC TRANSPORTER INTEGRAL MEMBRANE PROTEIN-RELATED"/>
    <property type="match status" value="1"/>
</dbReference>
<sequence length="311" mass="33269">MATATPLVYAAIGETITEKAGVINLSAEGTIMLSAMVAFAIAQTTNNLFLGFAGAATMGALIALIVAFSTITLKQSQIAIGFVLALLCSDLSTFLGNPFVRIPGPTVPSWRIPLLQDIPILGPLLFRSDLLVYSSFALIFLSWFFFYRTRNGLLLRAIGEQPAAAFARGANVIFLRYFYTLFGGALMGIAGAAFSLDFKAGWSYRHTAGYGWIALAIVIFGGWNPLKVALGAYLFGILQSLASLAQSAIPQIPTQVFSVAPFVLMILVLALTGGDWIDRLLAPLPLSWRRPLAQALQATPPASLGKAFEQD</sequence>
<evidence type="ECO:0000256" key="6">
    <source>
        <dbReference type="SAM" id="Phobius"/>
    </source>
</evidence>
<keyword evidence="8" id="KW-1185">Reference proteome</keyword>